<evidence type="ECO:0000256" key="2">
    <source>
        <dbReference type="SAM" id="SignalP"/>
    </source>
</evidence>
<feature type="region of interest" description="Disordered" evidence="1">
    <location>
        <begin position="46"/>
        <end position="215"/>
    </location>
</feature>
<evidence type="ECO:0000313" key="4">
    <source>
        <dbReference type="RefSeq" id="XP_052124563.1"/>
    </source>
</evidence>
<dbReference type="OrthoDB" id="8196358at2759"/>
<name>A0A9C6X0A3_FRAOC</name>
<feature type="compositionally biased region" description="Low complexity" evidence="1">
    <location>
        <begin position="50"/>
        <end position="84"/>
    </location>
</feature>
<evidence type="ECO:0000313" key="3">
    <source>
        <dbReference type="Proteomes" id="UP000504606"/>
    </source>
</evidence>
<reference evidence="4" key="1">
    <citation type="submission" date="2025-08" db="UniProtKB">
        <authorList>
            <consortium name="RefSeq"/>
        </authorList>
    </citation>
    <scope>IDENTIFICATION</scope>
    <source>
        <tissue evidence="4">Whole organism</tissue>
    </source>
</reference>
<dbReference type="AlphaFoldDB" id="A0A9C6X0A3"/>
<feature type="compositionally biased region" description="Low complexity" evidence="1">
    <location>
        <begin position="188"/>
        <end position="199"/>
    </location>
</feature>
<feature type="signal peptide" evidence="2">
    <location>
        <begin position="1"/>
        <end position="37"/>
    </location>
</feature>
<feature type="compositionally biased region" description="Low complexity" evidence="1">
    <location>
        <begin position="121"/>
        <end position="135"/>
    </location>
</feature>
<feature type="compositionally biased region" description="Low complexity" evidence="1">
    <location>
        <begin position="206"/>
        <end position="215"/>
    </location>
</feature>
<sequence length="404" mass="44354">MNDQRRGRGARRGLIRCDMSRIMMLLFALALWGCVSGQNFPGASQYWGGQPQAQQQPQQQQQPLQFQQPFQSQQPQQQQPSQQPNGLNGYRQQQDQLPGLGFQQQQQQQPHQADPLSGLRQGSPLQQHQQSQLPGFRQPQGAAAFGRPTFPQDDKENASAATTRTPFQSRLFGQQGAGAGPGAGASGAPGEQGEVPPGQGEHGPHQQDGGLQQQDGGLYQRGLQQQDGVLYQRGLHQQDGGLHQRGLQKTDGGVLELEPHGVAKQPQPDRPDSQIFHSTASDHSLYALDWSYPRARHAPASLMLKRWGGLSPPEYVAVYRLRGPATADQAAASSPSYSLAHDELRHYPWDAARRHGPPRWRGAPPRDEDFELLPAGMSMGSNHGLGNYGLGLHGGNHQYMYRTL</sequence>
<feature type="compositionally biased region" description="Low complexity" evidence="1">
    <location>
        <begin position="92"/>
        <end position="112"/>
    </location>
</feature>
<dbReference type="GeneID" id="113211709"/>
<gene>
    <name evidence="4" type="primary">LOC113211709</name>
</gene>
<protein>
    <submittedName>
        <fullName evidence="4">Adenylate cyclase, terminal-differentiation specific isoform X1</fullName>
    </submittedName>
</protein>
<feature type="compositionally biased region" description="Gly residues" evidence="1">
    <location>
        <begin position="175"/>
        <end position="187"/>
    </location>
</feature>
<keyword evidence="2" id="KW-0732">Signal</keyword>
<accession>A0A9C6X0A3</accession>
<feature type="compositionally biased region" description="Polar residues" evidence="1">
    <location>
        <begin position="159"/>
        <end position="172"/>
    </location>
</feature>
<dbReference type="Proteomes" id="UP000504606">
    <property type="component" value="Unplaced"/>
</dbReference>
<organism evidence="3 4">
    <name type="scientific">Frankliniella occidentalis</name>
    <name type="common">Western flower thrips</name>
    <name type="synonym">Euthrips occidentalis</name>
    <dbReference type="NCBI Taxonomy" id="133901"/>
    <lineage>
        <taxon>Eukaryota</taxon>
        <taxon>Metazoa</taxon>
        <taxon>Ecdysozoa</taxon>
        <taxon>Arthropoda</taxon>
        <taxon>Hexapoda</taxon>
        <taxon>Insecta</taxon>
        <taxon>Pterygota</taxon>
        <taxon>Neoptera</taxon>
        <taxon>Paraneoptera</taxon>
        <taxon>Thysanoptera</taxon>
        <taxon>Terebrantia</taxon>
        <taxon>Thripoidea</taxon>
        <taxon>Thripidae</taxon>
        <taxon>Frankliniella</taxon>
    </lineage>
</organism>
<evidence type="ECO:0000256" key="1">
    <source>
        <dbReference type="SAM" id="MobiDB-lite"/>
    </source>
</evidence>
<feature type="chain" id="PRO_5038526016" evidence="2">
    <location>
        <begin position="38"/>
        <end position="404"/>
    </location>
</feature>
<keyword evidence="3" id="KW-1185">Reference proteome</keyword>
<proteinExistence type="predicted"/>
<dbReference type="RefSeq" id="XP_052124563.1">
    <property type="nucleotide sequence ID" value="XM_052268603.1"/>
</dbReference>